<sequence>MNCSVYSKTDHRLDCPVANYNSWVEILRVDIQFDDDVEITTQELTAGLL</sequence>
<reference evidence="1" key="1">
    <citation type="journal article" date="2021" name="PeerJ">
        <title>Extensive microbial diversity within the chicken gut microbiome revealed by metagenomics and culture.</title>
        <authorList>
            <person name="Gilroy R."/>
            <person name="Ravi A."/>
            <person name="Getino M."/>
            <person name="Pursley I."/>
            <person name="Horton D.L."/>
            <person name="Alikhan N.F."/>
            <person name="Baker D."/>
            <person name="Gharbi K."/>
            <person name="Hall N."/>
            <person name="Watson M."/>
            <person name="Adriaenssens E.M."/>
            <person name="Foster-Nyarko E."/>
            <person name="Jarju S."/>
            <person name="Secka A."/>
            <person name="Antonio M."/>
            <person name="Oren A."/>
            <person name="Chaudhuri R.R."/>
            <person name="La Ragione R."/>
            <person name="Hildebrand F."/>
            <person name="Pallen M.J."/>
        </authorList>
    </citation>
    <scope>NUCLEOTIDE SEQUENCE</scope>
    <source>
        <strain evidence="1">G4-2901</strain>
    </source>
</reference>
<dbReference type="AlphaFoldDB" id="A0A948T9F2"/>
<evidence type="ECO:0000313" key="2">
    <source>
        <dbReference type="Proteomes" id="UP000783796"/>
    </source>
</evidence>
<organism evidence="1 2">
    <name type="scientific">Candidatus Phocaeicola faecigallinarum</name>
    <dbReference type="NCBI Taxonomy" id="2838732"/>
    <lineage>
        <taxon>Bacteria</taxon>
        <taxon>Pseudomonadati</taxon>
        <taxon>Bacteroidota</taxon>
        <taxon>Bacteroidia</taxon>
        <taxon>Bacteroidales</taxon>
        <taxon>Bacteroidaceae</taxon>
        <taxon>Phocaeicola</taxon>
    </lineage>
</organism>
<dbReference type="Proteomes" id="UP000783796">
    <property type="component" value="Unassembled WGS sequence"/>
</dbReference>
<accession>A0A948T9F2</accession>
<evidence type="ECO:0000313" key="1">
    <source>
        <dbReference type="EMBL" id="MBU3836823.1"/>
    </source>
</evidence>
<comment type="caution">
    <text evidence="1">The sequence shown here is derived from an EMBL/GenBank/DDBJ whole genome shotgun (WGS) entry which is preliminary data.</text>
</comment>
<protein>
    <submittedName>
        <fullName evidence="1">Uncharacterized protein</fullName>
    </submittedName>
</protein>
<name>A0A948T9F2_9BACT</name>
<gene>
    <name evidence="1" type="ORF">H9777_00545</name>
</gene>
<dbReference type="EMBL" id="JAHLFW010000004">
    <property type="protein sequence ID" value="MBU3836823.1"/>
    <property type="molecule type" value="Genomic_DNA"/>
</dbReference>
<proteinExistence type="predicted"/>
<reference evidence="1" key="2">
    <citation type="submission" date="2021-04" db="EMBL/GenBank/DDBJ databases">
        <authorList>
            <person name="Gilroy R."/>
        </authorList>
    </citation>
    <scope>NUCLEOTIDE SEQUENCE</scope>
    <source>
        <strain evidence="1">G4-2901</strain>
    </source>
</reference>